<dbReference type="EMBL" id="MN738881">
    <property type="protein sequence ID" value="QHT29656.1"/>
    <property type="molecule type" value="Genomic_DNA"/>
</dbReference>
<accession>A0A6C0EKF7</accession>
<protein>
    <submittedName>
        <fullName evidence="1">Uncharacterized protein</fullName>
    </submittedName>
</protein>
<proteinExistence type="predicted"/>
<name>A0A6C0EKF7_9ZZZZ</name>
<evidence type="ECO:0000313" key="1">
    <source>
        <dbReference type="EMBL" id="QHT29656.1"/>
    </source>
</evidence>
<sequence length="167" mass="18694">MPFFNTFGTFAPFSLRTQINPIILTASYGLTTQSSIQIKNITGVFTSINVIRYDKTNSLVTTFQVSPFLLGMTFTDATVTTNISYVYVIQPLFGGLIGKNFIIPGTVNALVNNFNTIDNTDMVMYYTFETPQIYDRPPNSFSVQAQGLNTIIDSSAMVVYYPMDYVY</sequence>
<reference evidence="1" key="1">
    <citation type="journal article" date="2020" name="Nature">
        <title>Giant virus diversity and host interactions through global metagenomics.</title>
        <authorList>
            <person name="Schulz F."/>
            <person name="Roux S."/>
            <person name="Paez-Espino D."/>
            <person name="Jungbluth S."/>
            <person name="Walsh D.A."/>
            <person name="Denef V.J."/>
            <person name="McMahon K.D."/>
            <person name="Konstantinidis K.T."/>
            <person name="Eloe-Fadrosh E.A."/>
            <person name="Kyrpides N.C."/>
            <person name="Woyke T."/>
        </authorList>
    </citation>
    <scope>NUCLEOTIDE SEQUENCE</scope>
    <source>
        <strain evidence="1">GVMAG-M-3300009068-24</strain>
    </source>
</reference>
<organism evidence="1">
    <name type="scientific">viral metagenome</name>
    <dbReference type="NCBI Taxonomy" id="1070528"/>
    <lineage>
        <taxon>unclassified sequences</taxon>
        <taxon>metagenomes</taxon>
        <taxon>organismal metagenomes</taxon>
    </lineage>
</organism>
<dbReference type="AlphaFoldDB" id="A0A6C0EKF7"/>